<organism evidence="3 4">
    <name type="scientific">Zwartia hollandica</name>
    <dbReference type="NCBI Taxonomy" id="324606"/>
    <lineage>
        <taxon>Bacteria</taxon>
        <taxon>Pseudomonadati</taxon>
        <taxon>Pseudomonadota</taxon>
        <taxon>Betaproteobacteria</taxon>
        <taxon>Burkholderiales</taxon>
        <taxon>Alcaligenaceae</taxon>
        <taxon>Zwartia</taxon>
    </lineage>
</organism>
<dbReference type="GO" id="GO:0016020">
    <property type="term" value="C:membrane"/>
    <property type="evidence" value="ECO:0007669"/>
    <property type="project" value="InterPro"/>
</dbReference>
<dbReference type="GO" id="GO:0005975">
    <property type="term" value="P:carbohydrate metabolic process"/>
    <property type="evidence" value="ECO:0007669"/>
    <property type="project" value="InterPro"/>
</dbReference>
<keyword evidence="2" id="KW-0808">Transferase</keyword>
<dbReference type="RefSeq" id="WP_259660513.1">
    <property type="nucleotide sequence ID" value="NZ_JAHXRI010000006.1"/>
</dbReference>
<protein>
    <submittedName>
        <fullName evidence="3">Alpha-1,2-fucosyltransferase</fullName>
    </submittedName>
</protein>
<dbReference type="GO" id="GO:0008107">
    <property type="term" value="F:galactoside 2-alpha-L-fucosyltransferase activity"/>
    <property type="evidence" value="ECO:0007669"/>
    <property type="project" value="InterPro"/>
</dbReference>
<evidence type="ECO:0000313" key="4">
    <source>
        <dbReference type="Proteomes" id="UP000739565"/>
    </source>
</evidence>
<dbReference type="Gene3D" id="3.40.50.11350">
    <property type="match status" value="1"/>
</dbReference>
<comment type="caution">
    <text evidence="3">The sequence shown here is derived from an EMBL/GenBank/DDBJ whole genome shotgun (WGS) entry which is preliminary data.</text>
</comment>
<evidence type="ECO:0000256" key="2">
    <source>
        <dbReference type="ARBA" id="ARBA00022679"/>
    </source>
</evidence>
<gene>
    <name evidence="3" type="ORF">KZZ10_05620</name>
</gene>
<dbReference type="Pfam" id="PF01531">
    <property type="entry name" value="Glyco_transf_11"/>
    <property type="match status" value="1"/>
</dbReference>
<name>A0A953N727_9BURK</name>
<accession>A0A953N727</accession>
<evidence type="ECO:0000256" key="1">
    <source>
        <dbReference type="ARBA" id="ARBA00022676"/>
    </source>
</evidence>
<proteinExistence type="predicted"/>
<dbReference type="PANTHER" id="PTHR11927:SF9">
    <property type="entry name" value="L-FUCOSYLTRANSFERASE"/>
    <property type="match status" value="1"/>
</dbReference>
<keyword evidence="4" id="KW-1185">Reference proteome</keyword>
<dbReference type="EMBL" id="JAHXRI010000006">
    <property type="protein sequence ID" value="MBZ1350117.1"/>
    <property type="molecule type" value="Genomic_DNA"/>
</dbReference>
<keyword evidence="1" id="KW-0328">Glycosyltransferase</keyword>
<dbReference type="PANTHER" id="PTHR11927">
    <property type="entry name" value="GALACTOSIDE 2-L-FUCOSYLTRANSFERASE"/>
    <property type="match status" value="1"/>
</dbReference>
<evidence type="ECO:0000313" key="3">
    <source>
        <dbReference type="EMBL" id="MBZ1350117.1"/>
    </source>
</evidence>
<dbReference type="CDD" id="cd11301">
    <property type="entry name" value="Fut1_Fut2_like"/>
    <property type="match status" value="1"/>
</dbReference>
<reference evidence="3" key="1">
    <citation type="submission" date="2021-07" db="EMBL/GenBank/DDBJ databases">
        <title>New genus and species of the family Alcaligenaceae.</title>
        <authorList>
            <person name="Hahn M.W."/>
        </authorList>
    </citation>
    <scope>NUCLEOTIDE SEQUENCE</scope>
    <source>
        <strain evidence="3">LF4-65</strain>
    </source>
</reference>
<dbReference type="InterPro" id="IPR002516">
    <property type="entry name" value="Glyco_trans_11"/>
</dbReference>
<dbReference type="Proteomes" id="UP000739565">
    <property type="component" value="Unassembled WGS sequence"/>
</dbReference>
<dbReference type="AlphaFoldDB" id="A0A953N727"/>
<sequence>MKVIPRIRGGLGNQLFAYAAARRIALVNNAELVLDNVSGFKYDHTYQQQYHLDRFNIKAALASPQDRFEPFSKVRRYVKRWINRRIPFEKRRYIQQQGNAFDPRLLTIRPRGDLHLEGYWQSERYFQDIEDVIRVDLNIQSPEDNENIQMSENIRSCDAIALHVRFFDSPDIVGGNNATSEYYKKALAAMQERVPTAHYFLFSDDIVAARALIDLSEHQITVVSHNPSDATAYADLWLMTQCKHFIIANSTFSWWGAWLSAYQDKIVIAPGFVIQGSKTAWGFDGLLPDSWIKI</sequence>